<keyword evidence="9" id="KW-0575">Peroxidase</keyword>
<feature type="domain" description="Cytochrome c" evidence="8">
    <location>
        <begin position="445"/>
        <end position="585"/>
    </location>
</feature>
<evidence type="ECO:0000256" key="1">
    <source>
        <dbReference type="ARBA" id="ARBA00004196"/>
    </source>
</evidence>
<dbReference type="InterPro" id="IPR038352">
    <property type="entry name" value="Imelysin_sf"/>
</dbReference>
<dbReference type="GO" id="GO:0004130">
    <property type="term" value="F:cytochrome-c peroxidase activity"/>
    <property type="evidence" value="ECO:0007669"/>
    <property type="project" value="TreeGrafter"/>
</dbReference>
<keyword evidence="5" id="KW-0560">Oxidoreductase</keyword>
<dbReference type="InterPro" id="IPR036909">
    <property type="entry name" value="Cyt_c-like_dom_sf"/>
</dbReference>
<dbReference type="Pfam" id="PF03150">
    <property type="entry name" value="CCP_MauG"/>
    <property type="match status" value="1"/>
</dbReference>
<keyword evidence="4" id="KW-0732">Signal</keyword>
<accession>A0A9W6B538</accession>
<sequence length="593" mass="67515">MFLASCKQEKPTYETITPKDGWQTAQHYYLQNIDSAITKLDALKKVGATADNSKQLFTEARLYFKKAEPYASYLNPEVGHKTNGPALPVFQDDNNRVMAPIGLQKIEEGIYEGETAPETFTEEINVAMGLMRVLHKNIAKRELTPKRFFVATHQQLLRIISFSITGFDTPVSTIGLNEAAVSLTSLEYVYSQTIQLTILEKNKALDAEFKEHIKNAVTYLKEHTNFAEFDRFTFIRDYMNPITRNWVAIRKTSELWNGSQDYPFNFDAPTFFENNSFNTAYFLPSNNRKPTKEQIELGEKLFYDENLSSTKTMSCVTCHLPELAYTDGKTLTIGNKGKALQRNAPTLINSIYQKRFFLDGRSETIADQITSVFKNKDEFNTQVHKFSNDLLKDTTYIKLFEKAYGSVPNKNTVVIKALSAYLSTLNTFNSKFDKNIRSEENTYTKEEQLGFNLFTGKALCATCHFIPLTNGTVPPFFNDTEKEVIGVPETAENKQLDDDTGFYWYYKVAIHKGMFKTPTVRNVELTGPYMHNGVYTTLEQVVDFYNKGGGGGLGFDLPHQTLPFDNLQLTEEEQKAIIAFMKTLTDTQIEGTY</sequence>
<dbReference type="InterPro" id="IPR051395">
    <property type="entry name" value="Cytochrome_c_Peroxidase/MauG"/>
</dbReference>
<dbReference type="GO" id="GO:0020037">
    <property type="term" value="F:heme binding"/>
    <property type="evidence" value="ECO:0007669"/>
    <property type="project" value="InterPro"/>
</dbReference>
<keyword evidence="6 7" id="KW-0408">Iron</keyword>
<evidence type="ECO:0000313" key="9">
    <source>
        <dbReference type="EMBL" id="GLB52951.1"/>
    </source>
</evidence>
<keyword evidence="10" id="KW-1185">Reference proteome</keyword>
<gene>
    <name evidence="9" type="ORF">NBRC110019_19910</name>
</gene>
<evidence type="ECO:0000256" key="2">
    <source>
        <dbReference type="ARBA" id="ARBA00022617"/>
    </source>
</evidence>
<protein>
    <submittedName>
        <fullName evidence="9">Cytochrome-c peroxidase</fullName>
    </submittedName>
</protein>
<dbReference type="GO" id="GO:0009055">
    <property type="term" value="F:electron transfer activity"/>
    <property type="evidence" value="ECO:0007669"/>
    <property type="project" value="InterPro"/>
</dbReference>
<evidence type="ECO:0000259" key="8">
    <source>
        <dbReference type="PROSITE" id="PS51007"/>
    </source>
</evidence>
<evidence type="ECO:0000256" key="3">
    <source>
        <dbReference type="ARBA" id="ARBA00022723"/>
    </source>
</evidence>
<comment type="caution">
    <text evidence="9">The sequence shown here is derived from an EMBL/GenBank/DDBJ whole genome shotgun (WGS) entry which is preliminary data.</text>
</comment>
<organism evidence="9 10">
    <name type="scientific">Neptunitalea chrysea</name>
    <dbReference type="NCBI Taxonomy" id="1647581"/>
    <lineage>
        <taxon>Bacteria</taxon>
        <taxon>Pseudomonadati</taxon>
        <taxon>Bacteroidota</taxon>
        <taxon>Flavobacteriia</taxon>
        <taxon>Flavobacteriales</taxon>
        <taxon>Flavobacteriaceae</taxon>
        <taxon>Neptunitalea</taxon>
    </lineage>
</organism>
<dbReference type="Gene3D" id="1.20.1420.20">
    <property type="entry name" value="M75 peptidase, HXXE motif"/>
    <property type="match status" value="1"/>
</dbReference>
<dbReference type="GO" id="GO:0046872">
    <property type="term" value="F:metal ion binding"/>
    <property type="evidence" value="ECO:0007669"/>
    <property type="project" value="UniProtKB-KW"/>
</dbReference>
<keyword evidence="3 7" id="KW-0479">Metal-binding</keyword>
<dbReference type="PANTHER" id="PTHR30600:SF10">
    <property type="entry name" value="BLL6722 PROTEIN"/>
    <property type="match status" value="1"/>
</dbReference>
<evidence type="ECO:0000256" key="5">
    <source>
        <dbReference type="ARBA" id="ARBA00023002"/>
    </source>
</evidence>
<reference evidence="9" key="1">
    <citation type="submission" date="2022-07" db="EMBL/GenBank/DDBJ databases">
        <title>Taxonomy of Novel Oxalotrophic and Methylotrophic Bacteria.</title>
        <authorList>
            <person name="Sahin N."/>
            <person name="Tani A."/>
        </authorList>
    </citation>
    <scope>NUCLEOTIDE SEQUENCE</scope>
    <source>
        <strain evidence="9">AM327</strain>
    </source>
</reference>
<name>A0A9W6B538_9FLAO</name>
<evidence type="ECO:0000256" key="6">
    <source>
        <dbReference type="ARBA" id="ARBA00023004"/>
    </source>
</evidence>
<dbReference type="PANTHER" id="PTHR30600">
    <property type="entry name" value="CYTOCHROME C PEROXIDASE-RELATED"/>
    <property type="match status" value="1"/>
</dbReference>
<dbReference type="Gene3D" id="1.10.760.10">
    <property type="entry name" value="Cytochrome c-like domain"/>
    <property type="match status" value="2"/>
</dbReference>
<evidence type="ECO:0000256" key="4">
    <source>
        <dbReference type="ARBA" id="ARBA00022729"/>
    </source>
</evidence>
<dbReference type="SUPFAM" id="SSF46626">
    <property type="entry name" value="Cytochrome c"/>
    <property type="match status" value="2"/>
</dbReference>
<dbReference type="AlphaFoldDB" id="A0A9W6B538"/>
<dbReference type="PROSITE" id="PS51007">
    <property type="entry name" value="CYTC"/>
    <property type="match status" value="2"/>
</dbReference>
<keyword evidence="2 7" id="KW-0349">Heme</keyword>
<dbReference type="InterPro" id="IPR009056">
    <property type="entry name" value="Cyt_c-like_dom"/>
</dbReference>
<dbReference type="Proteomes" id="UP001143545">
    <property type="component" value="Unassembled WGS sequence"/>
</dbReference>
<dbReference type="InterPro" id="IPR004852">
    <property type="entry name" value="Di-haem_cyt_c_peroxidsae"/>
</dbReference>
<dbReference type="EMBL" id="BRVP01000012">
    <property type="protein sequence ID" value="GLB52951.1"/>
    <property type="molecule type" value="Genomic_DNA"/>
</dbReference>
<comment type="subcellular location">
    <subcellularLocation>
        <location evidence="1">Cell envelope</location>
    </subcellularLocation>
</comment>
<evidence type="ECO:0000313" key="10">
    <source>
        <dbReference type="Proteomes" id="UP001143545"/>
    </source>
</evidence>
<evidence type="ECO:0000256" key="7">
    <source>
        <dbReference type="PROSITE-ProRule" id="PRU00433"/>
    </source>
</evidence>
<proteinExistence type="predicted"/>
<feature type="domain" description="Cytochrome c" evidence="8">
    <location>
        <begin position="293"/>
        <end position="426"/>
    </location>
</feature>
<dbReference type="GO" id="GO:0030313">
    <property type="term" value="C:cell envelope"/>
    <property type="evidence" value="ECO:0007669"/>
    <property type="project" value="UniProtKB-SubCell"/>
</dbReference>